<evidence type="ECO:0000313" key="1">
    <source>
        <dbReference type="EMBL" id="VDP51949.1"/>
    </source>
</evidence>
<organism evidence="2 3">
    <name type="scientific">Heligmosomoides polygyrus</name>
    <name type="common">Parasitic roundworm</name>
    <dbReference type="NCBI Taxonomy" id="6339"/>
    <lineage>
        <taxon>Eukaryota</taxon>
        <taxon>Metazoa</taxon>
        <taxon>Ecdysozoa</taxon>
        <taxon>Nematoda</taxon>
        <taxon>Chromadorea</taxon>
        <taxon>Rhabditida</taxon>
        <taxon>Rhabditina</taxon>
        <taxon>Rhabditomorpha</taxon>
        <taxon>Strongyloidea</taxon>
        <taxon>Heligmosomidae</taxon>
        <taxon>Heligmosomoides</taxon>
    </lineage>
</organism>
<proteinExistence type="predicted"/>
<evidence type="ECO:0000313" key="3">
    <source>
        <dbReference type="WBParaSite" id="HPBE_0002553401-mRNA-1"/>
    </source>
</evidence>
<protein>
    <submittedName>
        <fullName evidence="3">HTH_48 domain-containing protein</fullName>
    </submittedName>
</protein>
<reference evidence="3" key="2">
    <citation type="submission" date="2019-09" db="UniProtKB">
        <authorList>
            <consortium name="WormBaseParasite"/>
        </authorList>
    </citation>
    <scope>IDENTIFICATION</scope>
</reference>
<dbReference type="Proteomes" id="UP000050761">
    <property type="component" value="Unassembled WGS sequence"/>
</dbReference>
<keyword evidence="2" id="KW-1185">Reference proteome</keyword>
<gene>
    <name evidence="1" type="ORF">HPBE_LOCUS25535</name>
</gene>
<accession>A0A3P8I1D0</accession>
<dbReference type="AlphaFoldDB" id="A0A183GS64"/>
<accession>A0A183GS64</accession>
<reference evidence="1 2" key="1">
    <citation type="submission" date="2018-11" db="EMBL/GenBank/DDBJ databases">
        <authorList>
            <consortium name="Pathogen Informatics"/>
        </authorList>
    </citation>
    <scope>NUCLEOTIDE SEQUENCE [LARGE SCALE GENOMIC DNA]</scope>
</reference>
<name>A0A183GS64_HELPZ</name>
<sequence length="149" mass="17232">MSRDGERFLYRLAKVPHCQTENVEKFFGINYENGHLRIDRKMVLNRWCTHFVEVSTVEVAVIPSFPPIYGPVQKITVEEIEAALKKMKLGQATDPDDLSADLWKSETLHTTKWLTAFFNQVITEKKVSDIWQKSTAIPIRRRIAVQQTA</sequence>
<dbReference type="EMBL" id="UZAH01038085">
    <property type="protein sequence ID" value="VDP51949.1"/>
    <property type="molecule type" value="Genomic_DNA"/>
</dbReference>
<evidence type="ECO:0000313" key="2">
    <source>
        <dbReference type="Proteomes" id="UP000050761"/>
    </source>
</evidence>
<dbReference type="WBParaSite" id="HPBE_0002553401-mRNA-1">
    <property type="protein sequence ID" value="HPBE_0002553401-mRNA-1"/>
    <property type="gene ID" value="HPBE_0002553401"/>
</dbReference>